<feature type="domain" description="DUF559" evidence="1">
    <location>
        <begin position="9"/>
        <end position="115"/>
    </location>
</feature>
<dbReference type="InterPro" id="IPR011335">
    <property type="entry name" value="Restrct_endonuc-II-like"/>
</dbReference>
<reference evidence="3" key="1">
    <citation type="journal article" date="2019" name="Int. J. Syst. Evol. Microbiol.">
        <title>The Global Catalogue of Microorganisms (GCM) 10K type strain sequencing project: providing services to taxonomists for standard genome sequencing and annotation.</title>
        <authorList>
            <consortium name="The Broad Institute Genomics Platform"/>
            <consortium name="The Broad Institute Genome Sequencing Center for Infectious Disease"/>
            <person name="Wu L."/>
            <person name="Ma J."/>
        </authorList>
    </citation>
    <scope>NUCLEOTIDE SEQUENCE [LARGE SCALE GENOMIC DNA]</scope>
    <source>
        <strain evidence="3">JCM 14368</strain>
    </source>
</reference>
<evidence type="ECO:0000313" key="3">
    <source>
        <dbReference type="Proteomes" id="UP001500191"/>
    </source>
</evidence>
<protein>
    <submittedName>
        <fullName evidence="2">DUF559 domain-containing protein</fullName>
    </submittedName>
</protein>
<keyword evidence="3" id="KW-1185">Reference proteome</keyword>
<accession>A0ABP3M8N3</accession>
<dbReference type="PANTHER" id="PTHR38590:SF1">
    <property type="entry name" value="BLL0828 PROTEIN"/>
    <property type="match status" value="1"/>
</dbReference>
<sequence length="137" mass="15437">MTVRAVKRGTVRARQLRRDQTPEERVVWRELRAGQLGLKFRRQWPVGGYVVDFVCFEARLIVELDGGQHAEESARAYDAARTAVLEAGGFTVLRFWNNEVRQNLPGVLDSIDRHCRQQGLLPSPPVGEGSGVRGRPD</sequence>
<gene>
    <name evidence="2" type="ORF">GCM10008937_21660</name>
</gene>
<dbReference type="InterPro" id="IPR047216">
    <property type="entry name" value="Endonuclease_DUF559_bact"/>
</dbReference>
<comment type="caution">
    <text evidence="2">The sequence shown here is derived from an EMBL/GenBank/DDBJ whole genome shotgun (WGS) entry which is preliminary data.</text>
</comment>
<evidence type="ECO:0000259" key="1">
    <source>
        <dbReference type="Pfam" id="PF04480"/>
    </source>
</evidence>
<evidence type="ECO:0000313" key="2">
    <source>
        <dbReference type="EMBL" id="GAA0513587.1"/>
    </source>
</evidence>
<proteinExistence type="predicted"/>
<dbReference type="PANTHER" id="PTHR38590">
    <property type="entry name" value="BLL0828 PROTEIN"/>
    <property type="match status" value="1"/>
</dbReference>
<organism evidence="2 3">
    <name type="scientific">Deinococcus depolymerans</name>
    <dbReference type="NCBI Taxonomy" id="392408"/>
    <lineage>
        <taxon>Bacteria</taxon>
        <taxon>Thermotogati</taxon>
        <taxon>Deinococcota</taxon>
        <taxon>Deinococci</taxon>
        <taxon>Deinococcales</taxon>
        <taxon>Deinococcaceae</taxon>
        <taxon>Deinococcus</taxon>
    </lineage>
</organism>
<name>A0ABP3M8N3_9DEIO</name>
<dbReference type="CDD" id="cd01038">
    <property type="entry name" value="Endonuclease_DUF559"/>
    <property type="match status" value="1"/>
</dbReference>
<dbReference type="Gene3D" id="3.40.960.10">
    <property type="entry name" value="VSR Endonuclease"/>
    <property type="match status" value="1"/>
</dbReference>
<dbReference type="Proteomes" id="UP001500191">
    <property type="component" value="Unassembled WGS sequence"/>
</dbReference>
<dbReference type="Pfam" id="PF04480">
    <property type="entry name" value="DUF559"/>
    <property type="match status" value="1"/>
</dbReference>
<dbReference type="RefSeq" id="WP_343758688.1">
    <property type="nucleotide sequence ID" value="NZ_BAAADB010000019.1"/>
</dbReference>
<dbReference type="InterPro" id="IPR007569">
    <property type="entry name" value="DUF559"/>
</dbReference>
<dbReference type="EMBL" id="BAAADB010000019">
    <property type="protein sequence ID" value="GAA0513587.1"/>
    <property type="molecule type" value="Genomic_DNA"/>
</dbReference>
<dbReference type="SUPFAM" id="SSF52980">
    <property type="entry name" value="Restriction endonuclease-like"/>
    <property type="match status" value="1"/>
</dbReference>